<proteinExistence type="predicted"/>
<organism evidence="1 2">
    <name type="scientific">Trifolium pratense</name>
    <name type="common">Red clover</name>
    <dbReference type="NCBI Taxonomy" id="57577"/>
    <lineage>
        <taxon>Eukaryota</taxon>
        <taxon>Viridiplantae</taxon>
        <taxon>Streptophyta</taxon>
        <taxon>Embryophyta</taxon>
        <taxon>Tracheophyta</taxon>
        <taxon>Spermatophyta</taxon>
        <taxon>Magnoliopsida</taxon>
        <taxon>eudicotyledons</taxon>
        <taxon>Gunneridae</taxon>
        <taxon>Pentapetalae</taxon>
        <taxon>rosids</taxon>
        <taxon>fabids</taxon>
        <taxon>Fabales</taxon>
        <taxon>Fabaceae</taxon>
        <taxon>Papilionoideae</taxon>
        <taxon>50 kb inversion clade</taxon>
        <taxon>NPAAA clade</taxon>
        <taxon>Hologalegina</taxon>
        <taxon>IRL clade</taxon>
        <taxon>Trifolieae</taxon>
        <taxon>Trifolium</taxon>
    </lineage>
</organism>
<dbReference type="AlphaFoldDB" id="A0A2K3K3B4"/>
<name>A0A2K3K3B4_TRIPR</name>
<sequence>MVQEKYKHTSTVITPSTLRSSPTIPHFPLSPPSPLPVELFAAAYFSLSLSKSHSPPSLCLALSLRRSYLSSSTHSGVDISLLLQSLQLSLSLQHIFK</sequence>
<evidence type="ECO:0000313" key="2">
    <source>
        <dbReference type="Proteomes" id="UP000236291"/>
    </source>
</evidence>
<reference evidence="1 2" key="2">
    <citation type="journal article" date="2017" name="Front. Plant Sci.">
        <title>Gene Classification and Mining of Molecular Markers Useful in Red Clover (Trifolium pratense) Breeding.</title>
        <authorList>
            <person name="Istvanek J."/>
            <person name="Dluhosova J."/>
            <person name="Dluhos P."/>
            <person name="Patkova L."/>
            <person name="Nedelnik J."/>
            <person name="Repkova J."/>
        </authorList>
    </citation>
    <scope>NUCLEOTIDE SEQUENCE [LARGE SCALE GENOMIC DNA]</scope>
    <source>
        <strain evidence="2">cv. Tatra</strain>
        <tissue evidence="1">Young leaves</tissue>
    </source>
</reference>
<evidence type="ECO:0000313" key="1">
    <source>
        <dbReference type="EMBL" id="PNX60778.1"/>
    </source>
</evidence>
<protein>
    <submittedName>
        <fullName evidence="1">Uncharacterized protein</fullName>
    </submittedName>
</protein>
<reference evidence="1 2" key="1">
    <citation type="journal article" date="2014" name="Am. J. Bot.">
        <title>Genome assembly and annotation for red clover (Trifolium pratense; Fabaceae).</title>
        <authorList>
            <person name="Istvanek J."/>
            <person name="Jaros M."/>
            <person name="Krenek A."/>
            <person name="Repkova J."/>
        </authorList>
    </citation>
    <scope>NUCLEOTIDE SEQUENCE [LARGE SCALE GENOMIC DNA]</scope>
    <source>
        <strain evidence="2">cv. Tatra</strain>
        <tissue evidence="1">Young leaves</tissue>
    </source>
</reference>
<feature type="non-terminal residue" evidence="1">
    <location>
        <position position="97"/>
    </location>
</feature>
<gene>
    <name evidence="1" type="ORF">L195_g052106</name>
</gene>
<dbReference type="Proteomes" id="UP000236291">
    <property type="component" value="Unassembled WGS sequence"/>
</dbReference>
<accession>A0A2K3K3B4</accession>
<dbReference type="EMBL" id="ASHM01083562">
    <property type="protein sequence ID" value="PNX60778.1"/>
    <property type="molecule type" value="Genomic_DNA"/>
</dbReference>
<comment type="caution">
    <text evidence="1">The sequence shown here is derived from an EMBL/GenBank/DDBJ whole genome shotgun (WGS) entry which is preliminary data.</text>
</comment>